<sequence length="84" mass="9039">MSAGANIATSLESGKPRIKTTFDSLLPRTHSECDDEIALSPEKQTTLIEDPGGRMKFLAKRTLSISLTNYVAPGNERGWSCIGG</sequence>
<evidence type="ECO:0000313" key="2">
    <source>
        <dbReference type="Proteomes" id="UP000054324"/>
    </source>
</evidence>
<keyword evidence="2" id="KW-1185">Reference proteome</keyword>
<dbReference type="RefSeq" id="XP_009171609.1">
    <property type="nucleotide sequence ID" value="XM_009173345.1"/>
</dbReference>
<organism evidence="1 2">
    <name type="scientific">Opisthorchis viverrini</name>
    <name type="common">Southeast Asian liver fluke</name>
    <dbReference type="NCBI Taxonomy" id="6198"/>
    <lineage>
        <taxon>Eukaryota</taxon>
        <taxon>Metazoa</taxon>
        <taxon>Spiralia</taxon>
        <taxon>Lophotrochozoa</taxon>
        <taxon>Platyhelminthes</taxon>
        <taxon>Trematoda</taxon>
        <taxon>Digenea</taxon>
        <taxon>Opisthorchiida</taxon>
        <taxon>Opisthorchiata</taxon>
        <taxon>Opisthorchiidae</taxon>
        <taxon>Opisthorchis</taxon>
    </lineage>
</organism>
<accession>A0A074ZMV9</accession>
<reference evidence="1 2" key="1">
    <citation type="submission" date="2013-11" db="EMBL/GenBank/DDBJ databases">
        <title>Opisthorchis viverrini - life in the bile duct.</title>
        <authorList>
            <person name="Young N.D."/>
            <person name="Nagarajan N."/>
            <person name="Lin S.J."/>
            <person name="Korhonen P.K."/>
            <person name="Jex A.R."/>
            <person name="Hall R.S."/>
            <person name="Safavi-Hemami H."/>
            <person name="Kaewkong W."/>
            <person name="Bertrand D."/>
            <person name="Gao S."/>
            <person name="Seet Q."/>
            <person name="Wongkham S."/>
            <person name="Teh B.T."/>
            <person name="Wongkham C."/>
            <person name="Intapan P.M."/>
            <person name="Maleewong W."/>
            <person name="Yang X."/>
            <person name="Hu M."/>
            <person name="Wang Z."/>
            <person name="Hofmann A."/>
            <person name="Sternberg P.W."/>
            <person name="Tan P."/>
            <person name="Wang J."/>
            <person name="Gasser R.B."/>
        </authorList>
    </citation>
    <scope>NUCLEOTIDE SEQUENCE [LARGE SCALE GENOMIC DNA]</scope>
</reference>
<proteinExistence type="predicted"/>
<evidence type="ECO:0000313" key="1">
    <source>
        <dbReference type="EMBL" id="KER24650.1"/>
    </source>
</evidence>
<dbReference type="KEGG" id="ovi:T265_07746"/>
<dbReference type="GeneID" id="20321925"/>
<dbReference type="AlphaFoldDB" id="A0A074ZMV9"/>
<dbReference type="EMBL" id="KL596802">
    <property type="protein sequence ID" value="KER24650.1"/>
    <property type="molecule type" value="Genomic_DNA"/>
</dbReference>
<dbReference type="Proteomes" id="UP000054324">
    <property type="component" value="Unassembled WGS sequence"/>
</dbReference>
<dbReference type="CTD" id="20321925"/>
<protein>
    <submittedName>
        <fullName evidence="1">Uncharacterized protein</fullName>
    </submittedName>
</protein>
<gene>
    <name evidence="1" type="ORF">T265_07746</name>
</gene>
<name>A0A074ZMV9_OPIVI</name>